<dbReference type="RefSeq" id="WP_343957589.1">
    <property type="nucleotide sequence ID" value="NZ_BAAAKZ010000002.1"/>
</dbReference>
<dbReference type="GO" id="GO:0008761">
    <property type="term" value="F:UDP-N-acetylglucosamine 2-epimerase activity"/>
    <property type="evidence" value="ECO:0007669"/>
    <property type="project" value="UniProtKB-EC"/>
</dbReference>
<dbReference type="InterPro" id="IPR003331">
    <property type="entry name" value="UDP_GlcNAc_Epimerase_2_dom"/>
</dbReference>
<dbReference type="Pfam" id="PF02350">
    <property type="entry name" value="Epimerase_2"/>
    <property type="match status" value="1"/>
</dbReference>
<keyword evidence="1 3" id="KW-0413">Isomerase</keyword>
<evidence type="ECO:0000259" key="2">
    <source>
        <dbReference type="Pfam" id="PF02350"/>
    </source>
</evidence>
<dbReference type="Gene3D" id="3.40.50.2000">
    <property type="entry name" value="Glycogen Phosphorylase B"/>
    <property type="match status" value="2"/>
</dbReference>
<comment type="similarity">
    <text evidence="1">Belongs to the UDP-N-acetylglucosamine 2-epimerase family.</text>
</comment>
<dbReference type="EC" id="5.1.3.14" evidence="3"/>
<gene>
    <name evidence="3" type="primary">wecB</name>
    <name evidence="3" type="ORF">ACFQ3U_07685</name>
</gene>
<proteinExistence type="inferred from homology"/>
<evidence type="ECO:0000313" key="4">
    <source>
        <dbReference type="Proteomes" id="UP001597181"/>
    </source>
</evidence>
<dbReference type="Proteomes" id="UP001597181">
    <property type="component" value="Unassembled WGS sequence"/>
</dbReference>
<dbReference type="EMBL" id="JBHTLY010000002">
    <property type="protein sequence ID" value="MFD1201770.1"/>
    <property type="molecule type" value="Genomic_DNA"/>
</dbReference>
<dbReference type="InterPro" id="IPR029767">
    <property type="entry name" value="WecB-like"/>
</dbReference>
<dbReference type="CDD" id="cd03786">
    <property type="entry name" value="GTB_UDP-GlcNAc_2-Epimerase"/>
    <property type="match status" value="1"/>
</dbReference>
<name>A0ABW3TMC3_9MICO</name>
<comment type="caution">
    <text evidence="3">The sequence shown here is derived from an EMBL/GenBank/DDBJ whole genome shotgun (WGS) entry which is preliminary data.</text>
</comment>
<organism evidence="3 4">
    <name type="scientific">Leucobacter albus</name>
    <dbReference type="NCBI Taxonomy" id="272210"/>
    <lineage>
        <taxon>Bacteria</taxon>
        <taxon>Bacillati</taxon>
        <taxon>Actinomycetota</taxon>
        <taxon>Actinomycetes</taxon>
        <taxon>Micrococcales</taxon>
        <taxon>Microbacteriaceae</taxon>
        <taxon>Leucobacter</taxon>
    </lineage>
</organism>
<dbReference type="PANTHER" id="PTHR43174:SF1">
    <property type="entry name" value="UDP-N-ACETYLGLUCOSAMINE 2-EPIMERASE"/>
    <property type="match status" value="1"/>
</dbReference>
<evidence type="ECO:0000313" key="3">
    <source>
        <dbReference type="EMBL" id="MFD1201770.1"/>
    </source>
</evidence>
<keyword evidence="4" id="KW-1185">Reference proteome</keyword>
<evidence type="ECO:0000256" key="1">
    <source>
        <dbReference type="RuleBase" id="RU003513"/>
    </source>
</evidence>
<dbReference type="SUPFAM" id="SSF53756">
    <property type="entry name" value="UDP-Glycosyltransferase/glycogen phosphorylase"/>
    <property type="match status" value="1"/>
</dbReference>
<feature type="domain" description="UDP-N-acetylglucosamine 2-epimerase" evidence="2">
    <location>
        <begin position="40"/>
        <end position="365"/>
    </location>
</feature>
<dbReference type="PANTHER" id="PTHR43174">
    <property type="entry name" value="UDP-N-ACETYLGLUCOSAMINE 2-EPIMERASE"/>
    <property type="match status" value="1"/>
</dbReference>
<protein>
    <submittedName>
        <fullName evidence="3">Non-hydrolyzing UDP-N-acetylglucosamine 2-epimerase</fullName>
        <ecNumber evidence="3">5.1.3.14</ecNumber>
    </submittedName>
</protein>
<dbReference type="NCBIfam" id="TIGR00236">
    <property type="entry name" value="wecB"/>
    <property type="match status" value="1"/>
</dbReference>
<sequence length="373" mass="39805">MTEAPATNCVNALGDIAVVLGTRPEIIKLAGIITALGDRARVIHTGQHWDDSMAGQFFRDLGIGEPQVRLTSVAGKPRGLQIGLGVAELAEHFAEHPVRCVIVQGDTNSTTIGAQAANYLDVPVVHVEAGLRSFDRNMPEEINRLVVGAIADLHCAATPENAANLYAEGVAEDRVVITGNTVVEATELARAQAHRHLAAMVSDETVSRGYMLATIHRPENTDAPESLERILRDLASSGKPVVFTLHPRTAAAAERFGLTDLLTPFEILTGVGHADFLELAAHADLIVSDSGGVQEEVTVLKKPLLVVRRSTERPESMTAGFSRLVTPELDLAQEIASELRASHDALADTPSPYGRGTASREIAKLAERLALVS</sequence>
<reference evidence="4" key="1">
    <citation type="journal article" date="2019" name="Int. J. Syst. Evol. Microbiol.">
        <title>The Global Catalogue of Microorganisms (GCM) 10K type strain sequencing project: providing services to taxonomists for standard genome sequencing and annotation.</title>
        <authorList>
            <consortium name="The Broad Institute Genomics Platform"/>
            <consortium name="The Broad Institute Genome Sequencing Center for Infectious Disease"/>
            <person name="Wu L."/>
            <person name="Ma J."/>
        </authorList>
    </citation>
    <scope>NUCLEOTIDE SEQUENCE [LARGE SCALE GENOMIC DNA]</scope>
    <source>
        <strain evidence="4">CCUG 50213</strain>
    </source>
</reference>
<accession>A0ABW3TMC3</accession>